<dbReference type="InterPro" id="IPR015366">
    <property type="entry name" value="S53_propep"/>
</dbReference>
<feature type="domain" description="Big-1" evidence="11">
    <location>
        <begin position="646"/>
        <end position="739"/>
    </location>
</feature>
<keyword evidence="14" id="KW-1185">Reference proteome</keyword>
<sequence>MAFAFFLSIYASSAAFAQSLVKDRIIEAPNSSATMQLPNSVNPRAKAQYDIGRVNASTQFEGITMFFKPSAEQQAALDALVQAQQTPGSPLFRQWITPAQYASQFGLSTSDLAKVRTWLEQQGFNVVRISNSRNAITFSGTAAQVEAAFQAQLHRYNVNDVVHTANAGALSIPAALGSVVLSVRNIADFRPHSLHRIQHVSAVNSNYNFGSGSSAQHFLAPGDFATIYDLAPLYNAGFTGSGKTIVIVGQSAIATADVTHFQSAAGLAQKTPTITLVPESGTSTPVAGDEDESDLDVEWSGAVATGATINFVYVGNNQDFSVFDSIQYAIDNNLGQVISSSYGACEADISGSDIATFQSWFEQANAQGQTVVNAAGDNGATDCESSGTKSTVVNGDEATQGLAVDYPGSSPNVTSIGGTEFSGDVNSPGTYWNSSNSSSNTSAIEYIPEMVWNDTSTTNGPDAGGGGKSILFGKPSWQTGIGVPNDSARDVPDVSLNASPDHDGYLFCASGTGGANADPNSCSNGFLDGTATSSIPTVAGGTSFGAPTFSGILAILNQKLNANGLGNVNPEIYSLAASDYASAFHDVTTGNNEIPCEIGSVDCTSSPIGYTATTGYDLASGWGSVDAGNFVGVFSIGGGASPVATTTVLTATSTSVTIGTAITVTATVQDNSGSGTPAGTIQFSVNGTNVGSAVTLSSGVATYSFTPSTAGTYTVGATYVPSDAATNSGSTASLAITVAATSNGSASFSLSATNVSAAQGSSGTSTVTVTPAGGFTGGVAFTLSGPSTLTNFSYCVNSATVSGTAAATATITLYTTPSSCPTAATRAFSTPVQVGGPASGRGHNELTRAMAGTAFVSLFLLGFPAFRRRRWPMLAALLMLGLCTLGVSGCGGSSSTTTAATTSPKGTYTLTLTGANSTLNLAETTSFTLTVN</sequence>
<comment type="cofactor">
    <cofactor evidence="1">
        <name>Ca(2+)</name>
        <dbReference type="ChEBI" id="CHEBI:29108"/>
    </cofactor>
</comment>
<keyword evidence="8" id="KW-0865">Zymogen</keyword>
<evidence type="ECO:0000259" key="11">
    <source>
        <dbReference type="PROSITE" id="PS51127"/>
    </source>
</evidence>
<dbReference type="PANTHER" id="PTHR14218">
    <property type="entry name" value="PROTEASE S8 TRIPEPTIDYL PEPTIDASE I CLN2"/>
    <property type="match status" value="1"/>
</dbReference>
<protein>
    <submittedName>
        <fullName evidence="13">Subtilase family serine protease</fullName>
    </submittedName>
</protein>
<evidence type="ECO:0000256" key="10">
    <source>
        <dbReference type="SAM" id="SignalP"/>
    </source>
</evidence>
<evidence type="ECO:0000256" key="5">
    <source>
        <dbReference type="ARBA" id="ARBA00022801"/>
    </source>
</evidence>
<dbReference type="CDD" id="cd04056">
    <property type="entry name" value="Peptidases_S53"/>
    <property type="match status" value="1"/>
</dbReference>
<evidence type="ECO:0000256" key="6">
    <source>
        <dbReference type="ARBA" id="ARBA00022825"/>
    </source>
</evidence>
<proteinExistence type="inferred from homology"/>
<name>A0A841JM12_9BACT</name>
<dbReference type="InterPro" id="IPR008964">
    <property type="entry name" value="Invasin/intimin_cell_adhesion"/>
</dbReference>
<dbReference type="GO" id="GO:0008240">
    <property type="term" value="F:tripeptidyl-peptidase activity"/>
    <property type="evidence" value="ECO:0007669"/>
    <property type="project" value="TreeGrafter"/>
</dbReference>
<feature type="transmembrane region" description="Helical" evidence="9">
    <location>
        <begin position="873"/>
        <end position="894"/>
    </location>
</feature>
<evidence type="ECO:0000256" key="9">
    <source>
        <dbReference type="SAM" id="Phobius"/>
    </source>
</evidence>
<dbReference type="Gene3D" id="2.60.40.10">
    <property type="entry name" value="Immunoglobulins"/>
    <property type="match status" value="1"/>
</dbReference>
<dbReference type="AlphaFoldDB" id="A0A841JM12"/>
<dbReference type="Pfam" id="PF09286">
    <property type="entry name" value="Pro-kuma_activ"/>
    <property type="match status" value="1"/>
</dbReference>
<keyword evidence="3 13" id="KW-0645">Protease</keyword>
<dbReference type="PANTHER" id="PTHR14218:SF15">
    <property type="entry name" value="TRIPEPTIDYL-PEPTIDASE 1"/>
    <property type="match status" value="1"/>
</dbReference>
<feature type="transmembrane region" description="Helical" evidence="9">
    <location>
        <begin position="849"/>
        <end position="866"/>
    </location>
</feature>
<evidence type="ECO:0000256" key="1">
    <source>
        <dbReference type="ARBA" id="ARBA00001913"/>
    </source>
</evidence>
<dbReference type="Pfam" id="PF16640">
    <property type="entry name" value="Big_3_5"/>
    <property type="match status" value="1"/>
</dbReference>
<keyword evidence="9" id="KW-0472">Membrane</keyword>
<reference evidence="13 14" key="1">
    <citation type="submission" date="2020-08" db="EMBL/GenBank/DDBJ databases">
        <title>Genomic Encyclopedia of Type Strains, Phase IV (KMG-IV): sequencing the most valuable type-strain genomes for metagenomic binning, comparative biology and taxonomic classification.</title>
        <authorList>
            <person name="Goeker M."/>
        </authorList>
    </citation>
    <scope>NUCLEOTIDE SEQUENCE [LARGE SCALE GENOMIC DNA]</scope>
    <source>
        <strain evidence="13 14">DSM 103733</strain>
    </source>
</reference>
<evidence type="ECO:0000259" key="12">
    <source>
        <dbReference type="PROSITE" id="PS51695"/>
    </source>
</evidence>
<evidence type="ECO:0000256" key="3">
    <source>
        <dbReference type="ARBA" id="ARBA00022670"/>
    </source>
</evidence>
<keyword evidence="7" id="KW-0106">Calcium</keyword>
<gene>
    <name evidence="13" type="ORF">HNQ77_000324</name>
</gene>
<organism evidence="13 14">
    <name type="scientific">Silvibacterium bohemicum</name>
    <dbReference type="NCBI Taxonomy" id="1577686"/>
    <lineage>
        <taxon>Bacteria</taxon>
        <taxon>Pseudomonadati</taxon>
        <taxon>Acidobacteriota</taxon>
        <taxon>Terriglobia</taxon>
        <taxon>Terriglobales</taxon>
        <taxon>Acidobacteriaceae</taxon>
        <taxon>Silvibacterium</taxon>
    </lineage>
</organism>
<dbReference type="PROSITE" id="PS51695">
    <property type="entry name" value="SEDOLISIN"/>
    <property type="match status" value="1"/>
</dbReference>
<dbReference type="PROSITE" id="PS51127">
    <property type="entry name" value="BIG1"/>
    <property type="match status" value="1"/>
</dbReference>
<dbReference type="SMART" id="SM00944">
    <property type="entry name" value="Pro-kuma_activ"/>
    <property type="match status" value="1"/>
</dbReference>
<feature type="domain" description="Peptidase S53" evidence="12">
    <location>
        <begin position="218"/>
        <end position="637"/>
    </location>
</feature>
<dbReference type="CDD" id="cd11377">
    <property type="entry name" value="Pro-peptidase_S53"/>
    <property type="match status" value="1"/>
</dbReference>
<feature type="chain" id="PRO_5032447900" evidence="10">
    <location>
        <begin position="18"/>
        <end position="932"/>
    </location>
</feature>
<dbReference type="GO" id="GO:0006508">
    <property type="term" value="P:proteolysis"/>
    <property type="evidence" value="ECO:0007669"/>
    <property type="project" value="UniProtKB-KW"/>
</dbReference>
<feature type="signal peptide" evidence="10">
    <location>
        <begin position="1"/>
        <end position="17"/>
    </location>
</feature>
<dbReference type="InterPro" id="IPR032109">
    <property type="entry name" value="Big_3_5"/>
</dbReference>
<dbReference type="SUPFAM" id="SSF49373">
    <property type="entry name" value="Invasin/intimin cell-adhesion fragments"/>
    <property type="match status" value="1"/>
</dbReference>
<dbReference type="SUPFAM" id="SSF54897">
    <property type="entry name" value="Protease propeptides/inhibitors"/>
    <property type="match status" value="1"/>
</dbReference>
<evidence type="ECO:0000256" key="2">
    <source>
        <dbReference type="ARBA" id="ARBA00010116"/>
    </source>
</evidence>
<accession>A0A841JM12</accession>
<keyword evidence="4" id="KW-0479">Metal-binding</keyword>
<evidence type="ECO:0000256" key="4">
    <source>
        <dbReference type="ARBA" id="ARBA00022723"/>
    </source>
</evidence>
<keyword evidence="5" id="KW-0378">Hydrolase</keyword>
<evidence type="ECO:0000313" key="14">
    <source>
        <dbReference type="Proteomes" id="UP000538666"/>
    </source>
</evidence>
<dbReference type="EMBL" id="JACHEK010000001">
    <property type="protein sequence ID" value="MBB6142386.1"/>
    <property type="molecule type" value="Genomic_DNA"/>
</dbReference>
<dbReference type="RefSeq" id="WP_184084472.1">
    <property type="nucleotide sequence ID" value="NZ_JACHEK010000001.1"/>
</dbReference>
<evidence type="ECO:0000256" key="8">
    <source>
        <dbReference type="ARBA" id="ARBA00023145"/>
    </source>
</evidence>
<dbReference type="Gene3D" id="3.40.50.200">
    <property type="entry name" value="Peptidase S8/S53 domain"/>
    <property type="match status" value="1"/>
</dbReference>
<evidence type="ECO:0000313" key="13">
    <source>
        <dbReference type="EMBL" id="MBB6142386.1"/>
    </source>
</evidence>
<evidence type="ECO:0000256" key="7">
    <source>
        <dbReference type="ARBA" id="ARBA00022837"/>
    </source>
</evidence>
<dbReference type="GO" id="GO:0004252">
    <property type="term" value="F:serine-type endopeptidase activity"/>
    <property type="evidence" value="ECO:0007669"/>
    <property type="project" value="InterPro"/>
</dbReference>
<keyword evidence="6" id="KW-0720">Serine protease</keyword>
<keyword evidence="10" id="KW-0732">Signal</keyword>
<dbReference type="InterPro" id="IPR013783">
    <property type="entry name" value="Ig-like_fold"/>
</dbReference>
<dbReference type="InterPro" id="IPR050819">
    <property type="entry name" value="Tripeptidyl-peptidase_I"/>
</dbReference>
<dbReference type="SUPFAM" id="SSF52743">
    <property type="entry name" value="Subtilisin-like"/>
    <property type="match status" value="1"/>
</dbReference>
<comment type="caution">
    <text evidence="13">The sequence shown here is derived from an EMBL/GenBank/DDBJ whole genome shotgun (WGS) entry which is preliminary data.</text>
</comment>
<dbReference type="InterPro" id="IPR030400">
    <property type="entry name" value="Sedolisin_dom"/>
</dbReference>
<dbReference type="InterPro" id="IPR036852">
    <property type="entry name" value="Peptidase_S8/S53_dom_sf"/>
</dbReference>
<keyword evidence="9" id="KW-1133">Transmembrane helix</keyword>
<comment type="similarity">
    <text evidence="2">Belongs to the intimin/invasin family.</text>
</comment>
<dbReference type="GO" id="GO:0046872">
    <property type="term" value="F:metal ion binding"/>
    <property type="evidence" value="ECO:0007669"/>
    <property type="project" value="UniProtKB-KW"/>
</dbReference>
<dbReference type="Proteomes" id="UP000538666">
    <property type="component" value="Unassembled WGS sequence"/>
</dbReference>
<dbReference type="InterPro" id="IPR003344">
    <property type="entry name" value="Big_1_dom"/>
</dbReference>
<keyword evidence="9" id="KW-0812">Transmembrane</keyword>